<dbReference type="GO" id="GO:0046872">
    <property type="term" value="F:metal ion binding"/>
    <property type="evidence" value="ECO:0007669"/>
    <property type="project" value="UniProtKB-KW"/>
</dbReference>
<keyword evidence="4" id="KW-1185">Reference proteome</keyword>
<feature type="binding site" evidence="2">
    <location>
        <position position="278"/>
    </location>
    <ligand>
        <name>Zn(2+)</name>
        <dbReference type="ChEBI" id="CHEBI:29105"/>
    </ligand>
</feature>
<dbReference type="EMBL" id="JAZGQO010000021">
    <property type="protein sequence ID" value="KAK6165828.1"/>
    <property type="molecule type" value="Genomic_DNA"/>
</dbReference>
<comment type="caution">
    <text evidence="3">The sequence shown here is derived from an EMBL/GenBank/DDBJ whole genome shotgun (WGS) entry which is preliminary data.</text>
</comment>
<dbReference type="Proteomes" id="UP001347796">
    <property type="component" value="Unassembled WGS sequence"/>
</dbReference>
<reference evidence="3 4" key="1">
    <citation type="submission" date="2024-01" db="EMBL/GenBank/DDBJ databases">
        <title>The genome of the rayed Mediterranean limpet Patella caerulea (Linnaeus, 1758).</title>
        <authorList>
            <person name="Anh-Thu Weber A."/>
            <person name="Halstead-Nussloch G."/>
        </authorList>
    </citation>
    <scope>NUCLEOTIDE SEQUENCE [LARGE SCALE GENOMIC DNA]</scope>
    <source>
        <strain evidence="3">AATW-2023a</strain>
        <tissue evidence="3">Whole specimen</tissue>
    </source>
</reference>
<keyword evidence="2" id="KW-0479">Metal-binding</keyword>
<dbReference type="CDD" id="cd04794">
    <property type="entry name" value="euk_LANCL"/>
    <property type="match status" value="1"/>
</dbReference>
<keyword evidence="2" id="KW-0862">Zinc</keyword>
<evidence type="ECO:0000313" key="3">
    <source>
        <dbReference type="EMBL" id="KAK6165828.1"/>
    </source>
</evidence>
<dbReference type="GO" id="GO:0005886">
    <property type="term" value="C:plasma membrane"/>
    <property type="evidence" value="ECO:0007669"/>
    <property type="project" value="TreeGrafter"/>
</dbReference>
<gene>
    <name evidence="3" type="ORF">SNE40_022665</name>
</gene>
<dbReference type="InterPro" id="IPR020464">
    <property type="entry name" value="LanC-like_prot_euk"/>
</dbReference>
<dbReference type="PANTHER" id="PTHR12736">
    <property type="entry name" value="LANC-LIKE PROTEIN"/>
    <property type="match status" value="1"/>
</dbReference>
<dbReference type="InterPro" id="IPR007822">
    <property type="entry name" value="LANC-like"/>
</dbReference>
<dbReference type="PRINTS" id="PR01951">
    <property type="entry name" value="LANCEUKARYTE"/>
</dbReference>
<dbReference type="GO" id="GO:0031179">
    <property type="term" value="P:peptide modification"/>
    <property type="evidence" value="ECO:0007669"/>
    <property type="project" value="InterPro"/>
</dbReference>
<sequence length="401" mass="45557">MTAREFPNPFQDYNQEQLLGENQKLNDALSNQIKQVIDRLLKQLYAGIEREGEGYDHSVYTGSPGIALLNLHLHRVLSNESDDKFLHTSLQFLRQPLQHLKGKRLSFLCGDPGPLAIGTVVYHKLNQKQQSTECLRRLSDLHKYVCKDKDLPNELLYGRVGYIYSLLFVQKYIGTDCIDGSIISKVVKVIMDQGKELSQREGSASALMFMWHGSHYLGAAHGIAGIFYILLKLDRSYIEPYLTELQASVDYMLTLQFPSGNCPSSLESTSGDKLIHWCHGAPGWIYTFISAYQVFKEEKYMRAAIACSDVIWSRGILRKGYGVCHGTAGNGYAFLALYKHTRQQKYLYRAYKFGEWCFNYGKHGCNIPDSPFSLFEGMAGTIYFLADLLDPLRAEFPAFEI</sequence>
<evidence type="ECO:0000256" key="2">
    <source>
        <dbReference type="PIRSR" id="PIRSR607822-1"/>
    </source>
</evidence>
<dbReference type="Gene3D" id="1.50.10.10">
    <property type="match status" value="1"/>
</dbReference>
<dbReference type="GO" id="GO:0005975">
    <property type="term" value="P:carbohydrate metabolic process"/>
    <property type="evidence" value="ECO:0007669"/>
    <property type="project" value="InterPro"/>
</dbReference>
<dbReference type="PANTHER" id="PTHR12736:SF21">
    <property type="entry name" value="LANC-LIKE PROTEIN 2"/>
    <property type="match status" value="1"/>
</dbReference>
<dbReference type="AlphaFoldDB" id="A0AAN8IZT8"/>
<dbReference type="SUPFAM" id="SSF158745">
    <property type="entry name" value="LanC-like"/>
    <property type="match status" value="1"/>
</dbReference>
<comment type="similarity">
    <text evidence="1">Belongs to the LanC-like protein family.</text>
</comment>
<protein>
    <recommendedName>
        <fullName evidence="5">LanC-like protein 2</fullName>
    </recommendedName>
</protein>
<evidence type="ECO:0000256" key="1">
    <source>
        <dbReference type="ARBA" id="ARBA00007179"/>
    </source>
</evidence>
<dbReference type="Pfam" id="PF05147">
    <property type="entry name" value="LANC_like"/>
    <property type="match status" value="1"/>
</dbReference>
<feature type="binding site" evidence="2">
    <location>
        <position position="324"/>
    </location>
    <ligand>
        <name>Zn(2+)</name>
        <dbReference type="ChEBI" id="CHEBI:29105"/>
    </ligand>
</feature>
<dbReference type="SMART" id="SM01260">
    <property type="entry name" value="LANC_like"/>
    <property type="match status" value="1"/>
</dbReference>
<name>A0AAN8IZT8_PATCE</name>
<dbReference type="InterPro" id="IPR012341">
    <property type="entry name" value="6hp_glycosidase-like_sf"/>
</dbReference>
<evidence type="ECO:0008006" key="5">
    <source>
        <dbReference type="Google" id="ProtNLM"/>
    </source>
</evidence>
<accession>A0AAN8IZT8</accession>
<proteinExistence type="inferred from homology"/>
<evidence type="ECO:0000313" key="4">
    <source>
        <dbReference type="Proteomes" id="UP001347796"/>
    </source>
</evidence>
<organism evidence="3 4">
    <name type="scientific">Patella caerulea</name>
    <name type="common">Rayed Mediterranean limpet</name>
    <dbReference type="NCBI Taxonomy" id="87958"/>
    <lineage>
        <taxon>Eukaryota</taxon>
        <taxon>Metazoa</taxon>
        <taxon>Spiralia</taxon>
        <taxon>Lophotrochozoa</taxon>
        <taxon>Mollusca</taxon>
        <taxon>Gastropoda</taxon>
        <taxon>Patellogastropoda</taxon>
        <taxon>Patelloidea</taxon>
        <taxon>Patellidae</taxon>
        <taxon>Patella</taxon>
    </lineage>
</organism>
<dbReference type="PRINTS" id="PR01950">
    <property type="entry name" value="LANCSUPER"/>
</dbReference>
<feature type="binding site" evidence="2">
    <location>
        <position position="325"/>
    </location>
    <ligand>
        <name>Zn(2+)</name>
        <dbReference type="ChEBI" id="CHEBI:29105"/>
    </ligand>
</feature>